<dbReference type="Pfam" id="PF01370">
    <property type="entry name" value="Epimerase"/>
    <property type="match status" value="1"/>
</dbReference>
<feature type="domain" description="NAD-dependent epimerase/dehydratase" evidence="3">
    <location>
        <begin position="12"/>
        <end position="273"/>
    </location>
</feature>
<dbReference type="AlphaFoldDB" id="A0A5C3M0Z6"/>
<evidence type="ECO:0000313" key="5">
    <source>
        <dbReference type="Proteomes" id="UP000308652"/>
    </source>
</evidence>
<dbReference type="PANTHER" id="PTHR10366:SF564">
    <property type="entry name" value="STEROL-4-ALPHA-CARBOXYLATE 3-DEHYDROGENASE, DECARBOXYLATING"/>
    <property type="match status" value="1"/>
</dbReference>
<dbReference type="Proteomes" id="UP000308652">
    <property type="component" value="Unassembled WGS sequence"/>
</dbReference>
<evidence type="ECO:0000256" key="2">
    <source>
        <dbReference type="ARBA" id="ARBA00023445"/>
    </source>
</evidence>
<dbReference type="InterPro" id="IPR036291">
    <property type="entry name" value="NAD(P)-bd_dom_sf"/>
</dbReference>
<accession>A0A5C3M0Z6</accession>
<dbReference type="InterPro" id="IPR001509">
    <property type="entry name" value="Epimerase_deHydtase"/>
</dbReference>
<keyword evidence="1" id="KW-0560">Oxidoreductase</keyword>
<evidence type="ECO:0000313" key="4">
    <source>
        <dbReference type="EMBL" id="TFK38822.1"/>
    </source>
</evidence>
<dbReference type="OrthoDB" id="2735536at2759"/>
<dbReference type="Gene3D" id="3.40.50.720">
    <property type="entry name" value="NAD(P)-binding Rossmann-like Domain"/>
    <property type="match status" value="1"/>
</dbReference>
<evidence type="ECO:0000259" key="3">
    <source>
        <dbReference type="Pfam" id="PF01370"/>
    </source>
</evidence>
<dbReference type="CDD" id="cd05227">
    <property type="entry name" value="AR_SDR_e"/>
    <property type="match status" value="1"/>
</dbReference>
<dbReference type="SUPFAM" id="SSF51735">
    <property type="entry name" value="NAD(P)-binding Rossmann-fold domains"/>
    <property type="match status" value="1"/>
</dbReference>
<dbReference type="PANTHER" id="PTHR10366">
    <property type="entry name" value="NAD DEPENDENT EPIMERASE/DEHYDRATASE"/>
    <property type="match status" value="1"/>
</dbReference>
<dbReference type="EMBL" id="ML213602">
    <property type="protein sequence ID" value="TFK38822.1"/>
    <property type="molecule type" value="Genomic_DNA"/>
</dbReference>
<dbReference type="GO" id="GO:0016616">
    <property type="term" value="F:oxidoreductase activity, acting on the CH-OH group of donors, NAD or NADP as acceptor"/>
    <property type="evidence" value="ECO:0007669"/>
    <property type="project" value="TreeGrafter"/>
</dbReference>
<evidence type="ECO:0000256" key="1">
    <source>
        <dbReference type="ARBA" id="ARBA00023002"/>
    </source>
</evidence>
<name>A0A5C3M0Z6_9AGAR</name>
<dbReference type="STRING" id="68775.A0A5C3M0Z6"/>
<keyword evidence="5" id="KW-1185">Reference proteome</keyword>
<sequence>MPVILPSTESKVLVTGANGYIAAWVVQGLLQQGYSVRGTVRNEEKGKHLRELCKSFGERFEIVTVEDITKEGAFDDAVKGVDAVEHMASPITEIEDPEEYIKPAVNGTLSILTSILKHGSKIKRVVYTSSCGAITSPNPPEPATYSEKDWNTTSIKVVEEQGRQATPHHKYRASKTLAERAAWEFYEKHKAEVEWDLVVINPPMVYGPFIHAVTTPLNLNASLQIFYAHVFSPTYSPKSEEALKASTSWVDVRDVADAHIMALQKEKASGHRFIISCDCYDWQEWIDLANSLALPTLSSPLPKGIPGLERLYMIKYDTTQAKEILGITKYRSKEESLVDMANDFARRRW</sequence>
<dbReference type="InterPro" id="IPR050425">
    <property type="entry name" value="NAD(P)_dehydrat-like"/>
</dbReference>
<dbReference type="FunFam" id="3.40.50.720:FF:000085">
    <property type="entry name" value="Dihydroflavonol reductase"/>
    <property type="match status" value="1"/>
</dbReference>
<organism evidence="4 5">
    <name type="scientific">Crucibulum laeve</name>
    <dbReference type="NCBI Taxonomy" id="68775"/>
    <lineage>
        <taxon>Eukaryota</taxon>
        <taxon>Fungi</taxon>
        <taxon>Dikarya</taxon>
        <taxon>Basidiomycota</taxon>
        <taxon>Agaricomycotina</taxon>
        <taxon>Agaricomycetes</taxon>
        <taxon>Agaricomycetidae</taxon>
        <taxon>Agaricales</taxon>
        <taxon>Agaricineae</taxon>
        <taxon>Nidulariaceae</taxon>
        <taxon>Crucibulum</taxon>
    </lineage>
</organism>
<gene>
    <name evidence="4" type="ORF">BDQ12DRAFT_723161</name>
</gene>
<proteinExistence type="inferred from homology"/>
<comment type="similarity">
    <text evidence="2">Belongs to the NAD(P)-dependent epimerase/dehydratase family. Dihydroflavonol-4-reductase subfamily.</text>
</comment>
<reference evidence="4 5" key="1">
    <citation type="journal article" date="2019" name="Nat. Ecol. Evol.">
        <title>Megaphylogeny resolves global patterns of mushroom evolution.</title>
        <authorList>
            <person name="Varga T."/>
            <person name="Krizsan K."/>
            <person name="Foldi C."/>
            <person name="Dima B."/>
            <person name="Sanchez-Garcia M."/>
            <person name="Sanchez-Ramirez S."/>
            <person name="Szollosi G.J."/>
            <person name="Szarkandi J.G."/>
            <person name="Papp V."/>
            <person name="Albert L."/>
            <person name="Andreopoulos W."/>
            <person name="Angelini C."/>
            <person name="Antonin V."/>
            <person name="Barry K.W."/>
            <person name="Bougher N.L."/>
            <person name="Buchanan P."/>
            <person name="Buyck B."/>
            <person name="Bense V."/>
            <person name="Catcheside P."/>
            <person name="Chovatia M."/>
            <person name="Cooper J."/>
            <person name="Damon W."/>
            <person name="Desjardin D."/>
            <person name="Finy P."/>
            <person name="Geml J."/>
            <person name="Haridas S."/>
            <person name="Hughes K."/>
            <person name="Justo A."/>
            <person name="Karasinski D."/>
            <person name="Kautmanova I."/>
            <person name="Kiss B."/>
            <person name="Kocsube S."/>
            <person name="Kotiranta H."/>
            <person name="LaButti K.M."/>
            <person name="Lechner B.E."/>
            <person name="Liimatainen K."/>
            <person name="Lipzen A."/>
            <person name="Lukacs Z."/>
            <person name="Mihaltcheva S."/>
            <person name="Morgado L.N."/>
            <person name="Niskanen T."/>
            <person name="Noordeloos M.E."/>
            <person name="Ohm R.A."/>
            <person name="Ortiz-Santana B."/>
            <person name="Ovrebo C."/>
            <person name="Racz N."/>
            <person name="Riley R."/>
            <person name="Savchenko A."/>
            <person name="Shiryaev A."/>
            <person name="Soop K."/>
            <person name="Spirin V."/>
            <person name="Szebenyi C."/>
            <person name="Tomsovsky M."/>
            <person name="Tulloss R.E."/>
            <person name="Uehling J."/>
            <person name="Grigoriev I.V."/>
            <person name="Vagvolgyi C."/>
            <person name="Papp T."/>
            <person name="Martin F.M."/>
            <person name="Miettinen O."/>
            <person name="Hibbett D.S."/>
            <person name="Nagy L.G."/>
        </authorList>
    </citation>
    <scope>NUCLEOTIDE SEQUENCE [LARGE SCALE GENOMIC DNA]</scope>
    <source>
        <strain evidence="4 5">CBS 166.37</strain>
    </source>
</reference>
<protein>
    <submittedName>
        <fullName evidence="4">D-lactaldehyde dehydrogenase</fullName>
    </submittedName>
</protein>